<dbReference type="EMBL" id="RAHH01000015">
    <property type="protein sequence ID" value="RJT43373.1"/>
    <property type="molecule type" value="Genomic_DNA"/>
</dbReference>
<dbReference type="InterPro" id="IPR020904">
    <property type="entry name" value="Sc_DH/Rdtase_CS"/>
</dbReference>
<dbReference type="RefSeq" id="WP_120133320.1">
    <property type="nucleotide sequence ID" value="NZ_RAHH01000015.1"/>
</dbReference>
<comment type="similarity">
    <text evidence="1">Belongs to the short-chain dehydrogenases/reductases (SDR) family.</text>
</comment>
<feature type="domain" description="Ketoreductase" evidence="4">
    <location>
        <begin position="15"/>
        <end position="182"/>
    </location>
</feature>
<dbReference type="InterPro" id="IPR036291">
    <property type="entry name" value="NAD(P)-bd_dom_sf"/>
</dbReference>
<dbReference type="AlphaFoldDB" id="A0A419N7G8"/>
<keyword evidence="3" id="KW-0521">NADP</keyword>
<name>A0A419N7G8_9GAMM</name>
<dbReference type="GO" id="GO:0006006">
    <property type="term" value="P:glucose metabolic process"/>
    <property type="evidence" value="ECO:0007669"/>
    <property type="project" value="TreeGrafter"/>
</dbReference>
<keyword evidence="6" id="KW-1185">Reference proteome</keyword>
<dbReference type="InterPro" id="IPR051737">
    <property type="entry name" value="L-xylulose/Carbonyl_redctase"/>
</dbReference>
<evidence type="ECO:0000313" key="6">
    <source>
        <dbReference type="Proteomes" id="UP000284908"/>
    </source>
</evidence>
<evidence type="ECO:0000259" key="4">
    <source>
        <dbReference type="SMART" id="SM00822"/>
    </source>
</evidence>
<dbReference type="PANTHER" id="PTHR44252">
    <property type="entry name" value="D-ERYTHRULOSE REDUCTASE"/>
    <property type="match status" value="1"/>
</dbReference>
<dbReference type="SUPFAM" id="SSF51735">
    <property type="entry name" value="NAD(P)-binding Rossmann-fold domains"/>
    <property type="match status" value="1"/>
</dbReference>
<dbReference type="Pfam" id="PF13561">
    <property type="entry name" value="adh_short_C2"/>
    <property type="match status" value="1"/>
</dbReference>
<evidence type="ECO:0000256" key="3">
    <source>
        <dbReference type="ARBA" id="ARBA00022857"/>
    </source>
</evidence>
<comment type="caution">
    <text evidence="5">The sequence shown here is derived from an EMBL/GenBank/DDBJ whole genome shotgun (WGS) entry which is preliminary data.</text>
</comment>
<dbReference type="PANTHER" id="PTHR44252:SF3">
    <property type="entry name" value="D-ERYTHRULOSE REDUCTASE-RELATED"/>
    <property type="match status" value="1"/>
</dbReference>
<reference evidence="5 6" key="1">
    <citation type="submission" date="2018-09" db="EMBL/GenBank/DDBJ databases">
        <authorList>
            <person name="Le Fleche-Mateos A."/>
        </authorList>
    </citation>
    <scope>NUCLEOTIDE SEQUENCE [LARGE SCALE GENOMIC DNA]</scope>
    <source>
        <strain evidence="5 6">DSM 27399</strain>
    </source>
</reference>
<dbReference type="OrthoDB" id="9803333at2"/>
<sequence>MTALPRSPDFRLENRRALVTGGSRGIGFAAAVALARAGAQVWLVARQAAQLREAAELAATDGLILHTVALDITDTAQVADTLAGLPDFDILVNSAGLARHQPFLEVSEENYDAVMALNLRATFFLSQQVTRRMKQRQIAGSVIHISSQMGHVGGPDRSVYCASKFALEGLTKTMALELGEAGIRVNTLCPTFIETELSRENLASPAFSRYVLDNIKLKRLGTLEDVMGPVVFLASSASALITGASLMVDGGWTAT</sequence>
<evidence type="ECO:0000313" key="5">
    <source>
        <dbReference type="EMBL" id="RJT43373.1"/>
    </source>
</evidence>
<organism evidence="5 6">
    <name type="scientific">Rahnella woolbedingensis</name>
    <dbReference type="NCBI Taxonomy" id="1510574"/>
    <lineage>
        <taxon>Bacteria</taxon>
        <taxon>Pseudomonadati</taxon>
        <taxon>Pseudomonadota</taxon>
        <taxon>Gammaproteobacteria</taxon>
        <taxon>Enterobacterales</taxon>
        <taxon>Yersiniaceae</taxon>
        <taxon>Rahnella</taxon>
    </lineage>
</organism>
<gene>
    <name evidence="5" type="ORF">D6C13_13880</name>
</gene>
<dbReference type="InterPro" id="IPR057326">
    <property type="entry name" value="KR_dom"/>
</dbReference>
<proteinExistence type="inferred from homology"/>
<dbReference type="PRINTS" id="PR00080">
    <property type="entry name" value="SDRFAMILY"/>
</dbReference>
<dbReference type="GO" id="GO:0005997">
    <property type="term" value="P:xylulose metabolic process"/>
    <property type="evidence" value="ECO:0007669"/>
    <property type="project" value="TreeGrafter"/>
</dbReference>
<protein>
    <submittedName>
        <fullName evidence="5">SDR family oxidoreductase</fullName>
    </submittedName>
</protein>
<dbReference type="PRINTS" id="PR00081">
    <property type="entry name" value="GDHRDH"/>
</dbReference>
<dbReference type="GO" id="GO:0050038">
    <property type="term" value="F:L-xylulose reductase (NADPH) activity"/>
    <property type="evidence" value="ECO:0007669"/>
    <property type="project" value="TreeGrafter"/>
</dbReference>
<evidence type="ECO:0000256" key="2">
    <source>
        <dbReference type="ARBA" id="ARBA00011881"/>
    </source>
</evidence>
<dbReference type="Gene3D" id="3.40.50.720">
    <property type="entry name" value="NAD(P)-binding Rossmann-like Domain"/>
    <property type="match status" value="1"/>
</dbReference>
<dbReference type="InterPro" id="IPR002347">
    <property type="entry name" value="SDR_fam"/>
</dbReference>
<dbReference type="PROSITE" id="PS00061">
    <property type="entry name" value="ADH_SHORT"/>
    <property type="match status" value="1"/>
</dbReference>
<dbReference type="GO" id="GO:0004090">
    <property type="term" value="F:carbonyl reductase (NADPH) activity"/>
    <property type="evidence" value="ECO:0007669"/>
    <property type="project" value="TreeGrafter"/>
</dbReference>
<dbReference type="Proteomes" id="UP000284908">
    <property type="component" value="Unassembled WGS sequence"/>
</dbReference>
<dbReference type="FunFam" id="3.40.50.720:FF:000084">
    <property type="entry name" value="Short-chain dehydrogenase reductase"/>
    <property type="match status" value="1"/>
</dbReference>
<accession>A0A419N7G8</accession>
<comment type="subunit">
    <text evidence="2">Homotetramer.</text>
</comment>
<dbReference type="SMART" id="SM00822">
    <property type="entry name" value="PKS_KR"/>
    <property type="match status" value="1"/>
</dbReference>
<evidence type="ECO:0000256" key="1">
    <source>
        <dbReference type="ARBA" id="ARBA00006484"/>
    </source>
</evidence>